<gene>
    <name evidence="2" type="ORF">EHQ52_13780</name>
</gene>
<protein>
    <submittedName>
        <fullName evidence="2">Uncharacterized protein</fullName>
    </submittedName>
</protein>
<sequence length="415" mass="48231">MQTLAKWPSPSELSFSDGRDTQTGIPNSKEYFQSVLAWAKENGAEEYYLVPLEKWVPSSGLLSTLPSYSVHTHVEIPNSVIFSYLLPPVLFGNKLCFWTSEGKSLTDSYIHVLEKIEKCEELLSKIFEKEIHSIPEIVWKEEEKHSNSLLLEKKLWGRRENGKRYSSSFSLAKAFFVGSLTDIREISEYELVSNSSSELEVSIQKFLFKRADSKYFSLLSAFGKIESEKGFIFKPKIYFSFGLQLLILSCVLAEAYEELVSRFIEERPQHKDILNKLKEWTEKEFHPKTDIGMEAIFEEKVVHLLDKYSGRTDRYLLKRLEEEYSHSQKDLSEHFQLRKKEIEEKLIPDLLSHIDSHSKLSFPEELISEWENLGKTLQTRLENLLLERKNLPNSEQKGNGKTPESWNILIGQRSD</sequence>
<dbReference type="AlphaFoldDB" id="A0A4R9J464"/>
<reference evidence="2" key="1">
    <citation type="journal article" date="2019" name="PLoS Negl. Trop. Dis.">
        <title>Revisiting the worldwide diversity of Leptospira species in the environment.</title>
        <authorList>
            <person name="Vincent A.T."/>
            <person name="Schiettekatte O."/>
            <person name="Bourhy P."/>
            <person name="Veyrier F.J."/>
            <person name="Picardeau M."/>
        </authorList>
    </citation>
    <scope>NUCLEOTIDE SEQUENCE [LARGE SCALE GENOMIC DNA]</scope>
    <source>
        <strain evidence="2">201800265</strain>
    </source>
</reference>
<dbReference type="RefSeq" id="WP_135615790.1">
    <property type="nucleotide sequence ID" value="NZ_RQFY01000006.1"/>
</dbReference>
<feature type="compositionally biased region" description="Polar residues" evidence="1">
    <location>
        <begin position="392"/>
        <end position="405"/>
    </location>
</feature>
<name>A0A4R9J464_9LEPT</name>
<feature type="region of interest" description="Disordered" evidence="1">
    <location>
        <begin position="1"/>
        <end position="22"/>
    </location>
</feature>
<dbReference type="Proteomes" id="UP000297871">
    <property type="component" value="Unassembled WGS sequence"/>
</dbReference>
<evidence type="ECO:0000313" key="2">
    <source>
        <dbReference type="EMBL" id="TGL32366.1"/>
    </source>
</evidence>
<feature type="region of interest" description="Disordered" evidence="1">
    <location>
        <begin position="392"/>
        <end position="415"/>
    </location>
</feature>
<evidence type="ECO:0000256" key="1">
    <source>
        <dbReference type="SAM" id="MobiDB-lite"/>
    </source>
</evidence>
<evidence type="ECO:0000313" key="3">
    <source>
        <dbReference type="Proteomes" id="UP000297871"/>
    </source>
</evidence>
<proteinExistence type="predicted"/>
<dbReference type="OrthoDB" id="317633at2"/>
<organism evidence="2 3">
    <name type="scientific">Leptospira koniambonensis</name>
    <dbReference type="NCBI Taxonomy" id="2484950"/>
    <lineage>
        <taxon>Bacteria</taxon>
        <taxon>Pseudomonadati</taxon>
        <taxon>Spirochaetota</taxon>
        <taxon>Spirochaetia</taxon>
        <taxon>Leptospirales</taxon>
        <taxon>Leptospiraceae</taxon>
        <taxon>Leptospira</taxon>
    </lineage>
</organism>
<dbReference type="EMBL" id="RQFY01000006">
    <property type="protein sequence ID" value="TGL32366.1"/>
    <property type="molecule type" value="Genomic_DNA"/>
</dbReference>
<keyword evidence="3" id="KW-1185">Reference proteome</keyword>
<accession>A0A4R9J464</accession>
<comment type="caution">
    <text evidence="2">The sequence shown here is derived from an EMBL/GenBank/DDBJ whole genome shotgun (WGS) entry which is preliminary data.</text>
</comment>